<organism evidence="9 10">
    <name type="scientific">Piscirickettsia salmonis</name>
    <dbReference type="NCBI Taxonomy" id="1238"/>
    <lineage>
        <taxon>Bacteria</taxon>
        <taxon>Pseudomonadati</taxon>
        <taxon>Pseudomonadota</taxon>
        <taxon>Gammaproteobacteria</taxon>
        <taxon>Thiotrichales</taxon>
        <taxon>Piscirickettsiaceae</taxon>
        <taxon>Piscirickettsia</taxon>
    </lineage>
</organism>
<dbReference type="NCBIfam" id="TIGR00017">
    <property type="entry name" value="cmk"/>
    <property type="match status" value="1"/>
</dbReference>
<dbReference type="OrthoDB" id="9807434at2"/>
<gene>
    <name evidence="8" type="primary">cmk</name>
    <name evidence="9" type="ORF">KU39_2233</name>
</gene>
<proteinExistence type="inferred from homology"/>
<comment type="catalytic activity">
    <reaction evidence="6 8">
        <text>dCMP + ATP = dCDP + ADP</text>
        <dbReference type="Rhea" id="RHEA:25094"/>
        <dbReference type="ChEBI" id="CHEBI:30616"/>
        <dbReference type="ChEBI" id="CHEBI:57566"/>
        <dbReference type="ChEBI" id="CHEBI:58593"/>
        <dbReference type="ChEBI" id="CHEBI:456216"/>
        <dbReference type="EC" id="2.7.4.25"/>
    </reaction>
</comment>
<comment type="subcellular location">
    <subcellularLocation>
        <location evidence="8">Cytoplasm</location>
    </subcellularLocation>
</comment>
<dbReference type="Gene3D" id="3.40.50.300">
    <property type="entry name" value="P-loop containing nucleotide triphosphate hydrolases"/>
    <property type="match status" value="1"/>
</dbReference>
<evidence type="ECO:0000256" key="3">
    <source>
        <dbReference type="ARBA" id="ARBA00022741"/>
    </source>
</evidence>
<name>A0A1L6TDE2_PISSA</name>
<dbReference type="Pfam" id="PF02224">
    <property type="entry name" value="Cytidylate_kin"/>
    <property type="match status" value="1"/>
</dbReference>
<reference evidence="9 10" key="1">
    <citation type="journal article" date="2014" name="Genome Announc.">
        <title>Comparative Genome Analysis of Two Isolates of the Fish Pathogen Piscirickettsia salmonis from Different Hosts Reveals Major Differences in Virulence-Associated Secretion Systems.</title>
        <authorList>
            <person name="Bohle H."/>
            <person name="Henriquez P."/>
            <person name="Grothusen H."/>
            <person name="Navas E."/>
            <person name="Sandoval A."/>
            <person name="Bustamante F."/>
            <person name="Bustos P."/>
            <person name="Mancilla M."/>
        </authorList>
    </citation>
    <scope>NUCLEOTIDE SEQUENCE [LARGE SCALE GENOMIC DNA]</scope>
    <source>
        <strain evidence="10">B1-32597</strain>
    </source>
</reference>
<evidence type="ECO:0000313" key="9">
    <source>
        <dbReference type="EMBL" id="ALB23413.1"/>
    </source>
</evidence>
<dbReference type="CDD" id="cd02020">
    <property type="entry name" value="CMPK"/>
    <property type="match status" value="1"/>
</dbReference>
<accession>A0A1L6TDE2</accession>
<dbReference type="GO" id="GO:0005524">
    <property type="term" value="F:ATP binding"/>
    <property type="evidence" value="ECO:0007669"/>
    <property type="project" value="UniProtKB-UniRule"/>
</dbReference>
<dbReference type="Proteomes" id="UP000029558">
    <property type="component" value="Chromosome"/>
</dbReference>
<evidence type="ECO:0000256" key="1">
    <source>
        <dbReference type="ARBA" id="ARBA00009427"/>
    </source>
</evidence>
<dbReference type="SUPFAM" id="SSF52540">
    <property type="entry name" value="P-loop containing nucleoside triphosphate hydrolases"/>
    <property type="match status" value="1"/>
</dbReference>
<dbReference type="GO" id="GO:0005829">
    <property type="term" value="C:cytosol"/>
    <property type="evidence" value="ECO:0007669"/>
    <property type="project" value="TreeGrafter"/>
</dbReference>
<dbReference type="GO" id="GO:0015949">
    <property type="term" value="P:nucleobase-containing small molecule interconversion"/>
    <property type="evidence" value="ECO:0007669"/>
    <property type="project" value="TreeGrafter"/>
</dbReference>
<dbReference type="InterPro" id="IPR011994">
    <property type="entry name" value="Cytidylate_kinase_dom"/>
</dbReference>
<dbReference type="AlphaFoldDB" id="A0A1L6TDE2"/>
<evidence type="ECO:0000256" key="2">
    <source>
        <dbReference type="ARBA" id="ARBA00022679"/>
    </source>
</evidence>
<dbReference type="PANTHER" id="PTHR21299">
    <property type="entry name" value="CYTIDYLATE KINASE/PANTOATE-BETA-ALANINE LIGASE"/>
    <property type="match status" value="1"/>
</dbReference>
<evidence type="ECO:0000256" key="5">
    <source>
        <dbReference type="ARBA" id="ARBA00022840"/>
    </source>
</evidence>
<dbReference type="HAMAP" id="MF_00238">
    <property type="entry name" value="Cytidyl_kinase_type1"/>
    <property type="match status" value="1"/>
</dbReference>
<dbReference type="RefSeq" id="WP_017377749.1">
    <property type="nucleotide sequence ID" value="NZ_CP012508.1"/>
</dbReference>
<dbReference type="EC" id="2.7.4.25" evidence="8"/>
<dbReference type="GO" id="GO:0006220">
    <property type="term" value="P:pyrimidine nucleotide metabolic process"/>
    <property type="evidence" value="ECO:0007669"/>
    <property type="project" value="UniProtKB-UniRule"/>
</dbReference>
<keyword evidence="2 8" id="KW-0808">Transferase</keyword>
<keyword evidence="8" id="KW-0963">Cytoplasm</keyword>
<dbReference type="EMBL" id="CP012508">
    <property type="protein sequence ID" value="ALB23413.1"/>
    <property type="molecule type" value="Genomic_DNA"/>
</dbReference>
<keyword evidence="3 8" id="KW-0547">Nucleotide-binding</keyword>
<comment type="catalytic activity">
    <reaction evidence="7 8">
        <text>CMP + ATP = CDP + ADP</text>
        <dbReference type="Rhea" id="RHEA:11600"/>
        <dbReference type="ChEBI" id="CHEBI:30616"/>
        <dbReference type="ChEBI" id="CHEBI:58069"/>
        <dbReference type="ChEBI" id="CHEBI:60377"/>
        <dbReference type="ChEBI" id="CHEBI:456216"/>
        <dbReference type="EC" id="2.7.4.25"/>
    </reaction>
</comment>
<dbReference type="InterPro" id="IPR027417">
    <property type="entry name" value="P-loop_NTPase"/>
</dbReference>
<evidence type="ECO:0000256" key="8">
    <source>
        <dbReference type="HAMAP-Rule" id="MF_00238"/>
    </source>
</evidence>
<feature type="binding site" evidence="8">
    <location>
        <begin position="13"/>
        <end position="21"/>
    </location>
    <ligand>
        <name>ATP</name>
        <dbReference type="ChEBI" id="CHEBI:30616"/>
    </ligand>
</feature>
<sequence>MKKRNCPIITIDGPSGSGKGTIAQRLAEHFGWHLLDSGALYRAVAVAAELAETALDDEAALGLLAEHLDIRFTADPLGGVAVVLNGVDQTASVRADETSKKASEVSKLATVRQGLFECQRAFAKAPGLVADGRDMGTVVFPEADVKFYLTASANVRAERRYKQLQQRGIHANLDRLREEISARDQRDMSRPIAPLRPAADARVIDATELGIAEVLEIVLAEISTRLC</sequence>
<keyword evidence="4 8" id="KW-0418">Kinase</keyword>
<evidence type="ECO:0000313" key="10">
    <source>
        <dbReference type="Proteomes" id="UP000029558"/>
    </source>
</evidence>
<dbReference type="PANTHER" id="PTHR21299:SF2">
    <property type="entry name" value="CYTIDYLATE KINASE"/>
    <property type="match status" value="1"/>
</dbReference>
<protein>
    <recommendedName>
        <fullName evidence="8">Cytidylate kinase</fullName>
        <shortName evidence="8">CK</shortName>
        <ecNumber evidence="8">2.7.4.25</ecNumber>
    </recommendedName>
    <alternativeName>
        <fullName evidence="8">Cytidine monophosphate kinase</fullName>
        <shortName evidence="8">CMP kinase</shortName>
    </alternativeName>
</protein>
<comment type="similarity">
    <text evidence="1 8">Belongs to the cytidylate kinase family. Type 1 subfamily.</text>
</comment>
<evidence type="ECO:0000256" key="6">
    <source>
        <dbReference type="ARBA" id="ARBA00047615"/>
    </source>
</evidence>
<dbReference type="InterPro" id="IPR003136">
    <property type="entry name" value="Cytidylate_kin"/>
</dbReference>
<dbReference type="GO" id="GO:0036431">
    <property type="term" value="F:dCMP kinase activity"/>
    <property type="evidence" value="ECO:0007669"/>
    <property type="project" value="InterPro"/>
</dbReference>
<evidence type="ECO:0000256" key="4">
    <source>
        <dbReference type="ARBA" id="ARBA00022777"/>
    </source>
</evidence>
<keyword evidence="5 8" id="KW-0067">ATP-binding</keyword>
<evidence type="ECO:0000256" key="7">
    <source>
        <dbReference type="ARBA" id="ARBA00048478"/>
    </source>
</evidence>